<evidence type="ECO:0000313" key="3">
    <source>
        <dbReference type="EMBL" id="CEM39609.1"/>
    </source>
</evidence>
<feature type="compositionally biased region" description="Basic and acidic residues" evidence="2">
    <location>
        <begin position="87"/>
        <end position="102"/>
    </location>
</feature>
<protein>
    <submittedName>
        <fullName evidence="3">Uncharacterized protein</fullName>
    </submittedName>
</protein>
<feature type="compositionally biased region" description="Basic and acidic residues" evidence="2">
    <location>
        <begin position="364"/>
        <end position="393"/>
    </location>
</feature>
<feature type="compositionally biased region" description="Polar residues" evidence="2">
    <location>
        <begin position="28"/>
        <end position="39"/>
    </location>
</feature>
<organism evidence="3">
    <name type="scientific">Chromera velia CCMP2878</name>
    <dbReference type="NCBI Taxonomy" id="1169474"/>
    <lineage>
        <taxon>Eukaryota</taxon>
        <taxon>Sar</taxon>
        <taxon>Alveolata</taxon>
        <taxon>Colpodellida</taxon>
        <taxon>Chromeraceae</taxon>
        <taxon>Chromera</taxon>
    </lineage>
</organism>
<feature type="compositionally biased region" description="Polar residues" evidence="2">
    <location>
        <begin position="484"/>
        <end position="499"/>
    </location>
</feature>
<evidence type="ECO:0000256" key="2">
    <source>
        <dbReference type="SAM" id="MobiDB-lite"/>
    </source>
</evidence>
<accession>A0A0G4H6Z5</accession>
<name>A0A0G4H6Z5_9ALVE</name>
<sequence length="499" mass="54160">MDTPAEVGTSPKLKKHQVDRAEVPPSLSEHTPSVATSIDSAVGSPPLPLSAAGTAGCGALSLCTSHGAESAFQDLFPPLNQSGSSHSRADEGSQRDGERVETIFDGDDSNCSYTNSNSNGTPARSFSLLAEGEDILQDVFAFAEKSLLIGEKMEGGEFEGVENSKKRPELWQQEEQMEEHERESNGAPHTNSGCHQRVSSDSRTNELSGFGGRCVHTNQTHRGLPGHSHGVWDSPSCRTLSGGSHTPPPSNALVHSTQTTLGGDGCTGRTQKADVQLTCELCGTSASLTSSVAVRACSSSCARRVKEELERLRSDYAKLQERYTQALERSLLLSSDRNETLKMLVQQKQQSPEGKSPGASFEAEAEKEQEREAREGSEGHNHDGRLLNREDHSPPPGFEGTPCERPHNRHAHSSLRGMPLSPHHCRSSAPHLFNSRDREGNMFSSTDRDRDRDPRGFGYHEHNRTMGGGMRAPPSQFSPPPTETLWTSGETHRLISTPT</sequence>
<reference evidence="3" key="1">
    <citation type="submission" date="2014-11" db="EMBL/GenBank/DDBJ databases">
        <authorList>
            <person name="Otto D Thomas"/>
            <person name="Naeem Raeece"/>
        </authorList>
    </citation>
    <scope>NUCLEOTIDE SEQUENCE</scope>
</reference>
<evidence type="ECO:0000256" key="1">
    <source>
        <dbReference type="SAM" id="Coils"/>
    </source>
</evidence>
<feature type="compositionally biased region" description="Basic and acidic residues" evidence="2">
    <location>
        <begin position="434"/>
        <end position="464"/>
    </location>
</feature>
<proteinExistence type="predicted"/>
<feature type="region of interest" description="Disordered" evidence="2">
    <location>
        <begin position="74"/>
        <end position="122"/>
    </location>
</feature>
<feature type="region of interest" description="Disordered" evidence="2">
    <location>
        <begin position="1"/>
        <end position="50"/>
    </location>
</feature>
<feature type="region of interest" description="Disordered" evidence="2">
    <location>
        <begin position="346"/>
        <end position="499"/>
    </location>
</feature>
<dbReference type="EMBL" id="CDMZ01001942">
    <property type="protein sequence ID" value="CEM39609.1"/>
    <property type="molecule type" value="Genomic_DNA"/>
</dbReference>
<dbReference type="AlphaFoldDB" id="A0A0G4H6Z5"/>
<gene>
    <name evidence="3" type="ORF">Cvel_24948</name>
</gene>
<dbReference type="VEuPathDB" id="CryptoDB:Cvel_24948"/>
<keyword evidence="1" id="KW-0175">Coiled coil</keyword>
<feature type="coiled-coil region" evidence="1">
    <location>
        <begin position="302"/>
        <end position="329"/>
    </location>
</feature>
<feature type="compositionally biased region" description="Polar residues" evidence="2">
    <location>
        <begin position="187"/>
        <end position="197"/>
    </location>
</feature>
<feature type="region of interest" description="Disordered" evidence="2">
    <location>
        <begin position="157"/>
        <end position="207"/>
    </location>
</feature>
<feature type="compositionally biased region" description="Polar residues" evidence="2">
    <location>
        <begin position="109"/>
        <end position="122"/>
    </location>
</feature>